<sequence length="100" mass="11347">MVVERWLHARVLAWLSMSPSIVAPVSSARRRSARQHSTLSILSRGVLRLIATLMMTRAAPLPASRDLTTLSHSALEVILIMATLCYIRDYHKNNKNNLYY</sequence>
<reference evidence="1" key="1">
    <citation type="submission" date="2012-05" db="EMBL/GenBank/DDBJ databases">
        <authorList>
            <person name="Krishnakumar V."/>
            <person name="Cheung F."/>
            <person name="Xiao Y."/>
            <person name="Chan A."/>
            <person name="Moskal W.A."/>
            <person name="Town C.D."/>
        </authorList>
    </citation>
    <scope>NUCLEOTIDE SEQUENCE</scope>
</reference>
<organism evidence="1">
    <name type="scientific">Lotus japonicus</name>
    <name type="common">Lotus corniculatus var. japonicus</name>
    <dbReference type="NCBI Taxonomy" id="34305"/>
    <lineage>
        <taxon>Eukaryota</taxon>
        <taxon>Viridiplantae</taxon>
        <taxon>Streptophyta</taxon>
        <taxon>Embryophyta</taxon>
        <taxon>Tracheophyta</taxon>
        <taxon>Spermatophyta</taxon>
        <taxon>Magnoliopsida</taxon>
        <taxon>eudicotyledons</taxon>
        <taxon>Gunneridae</taxon>
        <taxon>Pentapetalae</taxon>
        <taxon>rosids</taxon>
        <taxon>fabids</taxon>
        <taxon>Fabales</taxon>
        <taxon>Fabaceae</taxon>
        <taxon>Papilionoideae</taxon>
        <taxon>50 kb inversion clade</taxon>
        <taxon>NPAAA clade</taxon>
        <taxon>Hologalegina</taxon>
        <taxon>robinioid clade</taxon>
        <taxon>Loteae</taxon>
        <taxon>Lotus</taxon>
    </lineage>
</organism>
<dbReference type="AlphaFoldDB" id="I3SCY6"/>
<dbReference type="EMBL" id="BT138333">
    <property type="protein sequence ID" value="AFK38128.1"/>
    <property type="molecule type" value="mRNA"/>
</dbReference>
<proteinExistence type="evidence at transcript level"/>
<evidence type="ECO:0000313" key="1">
    <source>
        <dbReference type="EMBL" id="AFK38128.1"/>
    </source>
</evidence>
<protein>
    <submittedName>
        <fullName evidence="1">Uncharacterized protein</fullName>
    </submittedName>
</protein>
<name>I3SCY6_LOTJA</name>
<accession>I3SCY6</accession>